<keyword evidence="1" id="KW-1133">Transmembrane helix</keyword>
<keyword evidence="1" id="KW-0812">Transmembrane</keyword>
<dbReference type="RefSeq" id="WP_013270372.1">
    <property type="nucleotide sequence ID" value="NC_014375.1"/>
</dbReference>
<gene>
    <name evidence="2" type="ordered locus">Bresu_2965</name>
</gene>
<evidence type="ECO:0000313" key="3">
    <source>
        <dbReference type="Proteomes" id="UP000002696"/>
    </source>
</evidence>
<accession>D9QNN6</accession>
<dbReference type="STRING" id="633149.Bresu_2965"/>
<proteinExistence type="predicted"/>
<feature type="transmembrane region" description="Helical" evidence="1">
    <location>
        <begin position="25"/>
        <end position="44"/>
    </location>
</feature>
<dbReference type="AlphaFoldDB" id="D9QNN6"/>
<protein>
    <submittedName>
        <fullName evidence="2">Uncharacterized protein</fullName>
    </submittedName>
</protein>
<dbReference type="EMBL" id="CP002102">
    <property type="protein sequence ID" value="ADL02271.1"/>
    <property type="molecule type" value="Genomic_DNA"/>
</dbReference>
<evidence type="ECO:0000256" key="1">
    <source>
        <dbReference type="SAM" id="Phobius"/>
    </source>
</evidence>
<dbReference type="Proteomes" id="UP000002696">
    <property type="component" value="Chromosome"/>
</dbReference>
<keyword evidence="3" id="KW-1185">Reference proteome</keyword>
<organism evidence="2 3">
    <name type="scientific">Brevundimonas subvibrioides (strain ATCC 15264 / DSM 4735 / LMG 14903 / NBRC 16000 / CB 81)</name>
    <name type="common">Caulobacter subvibrioides</name>
    <dbReference type="NCBI Taxonomy" id="633149"/>
    <lineage>
        <taxon>Bacteria</taxon>
        <taxon>Pseudomonadati</taxon>
        <taxon>Pseudomonadota</taxon>
        <taxon>Alphaproteobacteria</taxon>
        <taxon>Caulobacterales</taxon>
        <taxon>Caulobacteraceae</taxon>
        <taxon>Brevundimonas</taxon>
    </lineage>
</organism>
<dbReference type="InParanoid" id="D9QNN6"/>
<keyword evidence="1" id="KW-0472">Membrane</keyword>
<dbReference type="HOGENOM" id="CLU_1394013_0_0_5"/>
<name>D9QNN6_BRESC</name>
<dbReference type="BioCyc" id="BSUB633149:G1GM8-2984-MONOMER"/>
<reference evidence="3" key="1">
    <citation type="journal article" date="2011" name="J. Bacteriol.">
        <title>Genome sequences of eight morphologically diverse alphaproteobacteria.</title>
        <authorList>
            <consortium name="US DOE Joint Genome Institute"/>
            <person name="Brown P.J."/>
            <person name="Kysela D.T."/>
            <person name="Buechlein A."/>
            <person name="Hemmerich C."/>
            <person name="Brun Y.V."/>
        </authorList>
    </citation>
    <scope>NUCLEOTIDE SEQUENCE [LARGE SCALE GENOMIC DNA]</scope>
    <source>
        <strain evidence="3">ATCC 15264 / DSM 4735 / LMG 14903 / NBRC 16000 / CB 81</strain>
    </source>
</reference>
<dbReference type="KEGG" id="bsb:Bresu_2965"/>
<sequence>MTLPDGKTWRQPVEPAPEPVSKRGMVFLVILGTILIGSSVWSLWSTIYWRAPPSRIATTLASQSGVLYYAPALKGDYQYTLETASGDAIPLSCAPVWTAYAFNGCLEPLAAAGLARWRPDRRTAVPPGPVVEVRYVTSLTDERFNNVVYSVRRGDEAYLDPDLRLAEAGIDPTGRSYSAARRKAFLQARRQRAVG</sequence>
<evidence type="ECO:0000313" key="2">
    <source>
        <dbReference type="EMBL" id="ADL02271.1"/>
    </source>
</evidence>